<evidence type="ECO:0000313" key="2">
    <source>
        <dbReference type="Proteomes" id="UP001056778"/>
    </source>
</evidence>
<sequence>MEKVVKLNAQTAGRDKTARVLQYLSKVIWYKLQKDGKNGVATFQSLELQLSSFRKILRFGKCIDTIYSIIPLLKYDDPTVKVLAILGKLSNSIFLLADHILWIGKSDFYKVDANKWSRICSQYWLYSIILSLLRDLHEILKILRLHKEEIVPRGLETVPDIINCTYRAVICLQKYPRVTIDVLKNTCDVFLPLVALGYIKLSPGTVGTLGTISSIAGLIVVLKPTCKLSP</sequence>
<protein>
    <submittedName>
        <fullName evidence="1">Peroxisomal biogenesis factor 11</fullName>
    </submittedName>
</protein>
<evidence type="ECO:0000313" key="1">
    <source>
        <dbReference type="EMBL" id="KAI4468525.1"/>
    </source>
</evidence>
<name>A0ACB9TP15_HOLOL</name>
<dbReference type="EMBL" id="CM043016">
    <property type="protein sequence ID" value="KAI4468525.1"/>
    <property type="molecule type" value="Genomic_DNA"/>
</dbReference>
<accession>A0ACB9TP15</accession>
<dbReference type="Proteomes" id="UP001056778">
    <property type="component" value="Chromosome 2"/>
</dbReference>
<organism evidence="1 2">
    <name type="scientific">Holotrichia oblita</name>
    <name type="common">Chafer beetle</name>
    <dbReference type="NCBI Taxonomy" id="644536"/>
    <lineage>
        <taxon>Eukaryota</taxon>
        <taxon>Metazoa</taxon>
        <taxon>Ecdysozoa</taxon>
        <taxon>Arthropoda</taxon>
        <taxon>Hexapoda</taxon>
        <taxon>Insecta</taxon>
        <taxon>Pterygota</taxon>
        <taxon>Neoptera</taxon>
        <taxon>Endopterygota</taxon>
        <taxon>Coleoptera</taxon>
        <taxon>Polyphaga</taxon>
        <taxon>Scarabaeiformia</taxon>
        <taxon>Scarabaeidae</taxon>
        <taxon>Melolonthinae</taxon>
        <taxon>Holotrichia</taxon>
    </lineage>
</organism>
<keyword evidence="2" id="KW-1185">Reference proteome</keyword>
<gene>
    <name evidence="1" type="ORF">MML48_2g00017770</name>
</gene>
<proteinExistence type="predicted"/>
<comment type="caution">
    <text evidence="1">The sequence shown here is derived from an EMBL/GenBank/DDBJ whole genome shotgun (WGS) entry which is preliminary data.</text>
</comment>
<reference evidence="1" key="1">
    <citation type="submission" date="2022-04" db="EMBL/GenBank/DDBJ databases">
        <title>Chromosome-scale genome assembly of Holotrichia oblita Faldermann.</title>
        <authorList>
            <person name="Rongchong L."/>
        </authorList>
    </citation>
    <scope>NUCLEOTIDE SEQUENCE</scope>
    <source>
        <strain evidence="1">81SQS9</strain>
    </source>
</reference>